<keyword evidence="1" id="KW-0732">Signal</keyword>
<dbReference type="PATRIC" id="fig|45073.5.peg.1553"/>
<accession>A0A0W0Y0S4</accession>
<dbReference type="AlphaFoldDB" id="A0A0W0Y0S4"/>
<evidence type="ECO:0000313" key="2">
    <source>
        <dbReference type="EMBL" id="KTD50147.1"/>
    </source>
</evidence>
<keyword evidence="3" id="KW-1185">Reference proteome</keyword>
<evidence type="ECO:0000313" key="3">
    <source>
        <dbReference type="Proteomes" id="UP000054618"/>
    </source>
</evidence>
<dbReference type="EMBL" id="LNYS01000008">
    <property type="protein sequence ID" value="KTD50147.1"/>
    <property type="molecule type" value="Genomic_DNA"/>
</dbReference>
<protein>
    <submittedName>
        <fullName evidence="2">Uncharacterized protein</fullName>
    </submittedName>
</protein>
<dbReference type="RefSeq" id="WP_058507582.1">
    <property type="nucleotide sequence ID" value="NZ_CAAAIK010000001.1"/>
</dbReference>
<proteinExistence type="predicted"/>
<name>A0A0W0Y0S4_9GAMM</name>
<dbReference type="OrthoDB" id="5646369at2"/>
<feature type="chain" id="PRO_5006917147" evidence="1">
    <location>
        <begin position="23"/>
        <end position="219"/>
    </location>
</feature>
<evidence type="ECO:0000256" key="1">
    <source>
        <dbReference type="SAM" id="SignalP"/>
    </source>
</evidence>
<feature type="signal peptide" evidence="1">
    <location>
        <begin position="1"/>
        <end position="22"/>
    </location>
</feature>
<sequence length="219" mass="25332">MTKLVSLLSASLFLTFLPNAEAASVKPEDLIKVDKGNTTQCVEYYTYQDGLYCSSKILNPDVKVDPEIVRSEQQNLVFDNRVWQAAWGKKDSVMVTIEYLPAGERLDHWQELVTTQYFPELQKQATLKQFSNVIMENLKKIANPEITILEETPDQIIFEFRIKEPSNSVQDEIQKIVRTDNGFYVLHYVYRSADMGKERRTLWLENLKKSSIKEEGAKN</sequence>
<reference evidence="2 3" key="1">
    <citation type="submission" date="2015-11" db="EMBL/GenBank/DDBJ databases">
        <title>Genomic analysis of 38 Legionella species identifies large and diverse effector repertoires.</title>
        <authorList>
            <person name="Burstein D."/>
            <person name="Amaro F."/>
            <person name="Zusman T."/>
            <person name="Lifshitz Z."/>
            <person name="Cohen O."/>
            <person name="Gilbert J.A."/>
            <person name="Pupko T."/>
            <person name="Shuman H.A."/>
            <person name="Segal G."/>
        </authorList>
    </citation>
    <scope>NUCLEOTIDE SEQUENCE [LARGE SCALE GENOMIC DNA]</scope>
    <source>
        <strain evidence="2 3">CDC#1442-AUS-E</strain>
    </source>
</reference>
<dbReference type="STRING" id="45073.Lqui_1472"/>
<comment type="caution">
    <text evidence="2">The sequence shown here is derived from an EMBL/GenBank/DDBJ whole genome shotgun (WGS) entry which is preliminary data.</text>
</comment>
<gene>
    <name evidence="2" type="ORF">Lqui_1472</name>
</gene>
<dbReference type="Proteomes" id="UP000054618">
    <property type="component" value="Unassembled WGS sequence"/>
</dbReference>
<organism evidence="2 3">
    <name type="scientific">Legionella quinlivanii</name>
    <dbReference type="NCBI Taxonomy" id="45073"/>
    <lineage>
        <taxon>Bacteria</taxon>
        <taxon>Pseudomonadati</taxon>
        <taxon>Pseudomonadota</taxon>
        <taxon>Gammaproteobacteria</taxon>
        <taxon>Legionellales</taxon>
        <taxon>Legionellaceae</taxon>
        <taxon>Legionella</taxon>
    </lineage>
</organism>